<organism evidence="1 2">
    <name type="scientific">Dyadobacter arcticus</name>
    <dbReference type="NCBI Taxonomy" id="1078754"/>
    <lineage>
        <taxon>Bacteria</taxon>
        <taxon>Pseudomonadati</taxon>
        <taxon>Bacteroidota</taxon>
        <taxon>Cytophagia</taxon>
        <taxon>Cytophagales</taxon>
        <taxon>Spirosomataceae</taxon>
        <taxon>Dyadobacter</taxon>
    </lineage>
</organism>
<dbReference type="Pfam" id="PF13489">
    <property type="entry name" value="Methyltransf_23"/>
    <property type="match status" value="1"/>
</dbReference>
<keyword evidence="1" id="KW-0808">Transferase</keyword>
<dbReference type="Proteomes" id="UP001179181">
    <property type="component" value="Unassembled WGS sequence"/>
</dbReference>
<dbReference type="SUPFAM" id="SSF53335">
    <property type="entry name" value="S-adenosyl-L-methionine-dependent methyltransferases"/>
    <property type="match status" value="1"/>
</dbReference>
<dbReference type="RefSeq" id="WP_167277219.1">
    <property type="nucleotide sequence ID" value="NZ_JAASQJ010000009.1"/>
</dbReference>
<sequence length="300" mass="34531">MSLETLEKCPVCDKSSFNNYLNVEDHTVSHKEFTIQQCNSCYFLFTNPRPSEDNIGPYYESQNYISHHDESSDLISKAYNFVRNYTIGQKVDLINKLANKKGSLLDIGCGTGNFVNAAKENGWQVSATEPDSEARKIASKKLGLNIEDSINVDALTEKNFDVITLWHVLEHVHRLNETIGWLVNHMNEEGTLIVAVPNPESFDALKYERFWAAYDVPRHLYHFTKATMKQLLHKHNLVIDEVLPMWFDSFYVGMLSTKYKQKKLDMIDSVRTGLQSNWKGKSSKHTEINTSSLIYVIRKR</sequence>
<keyword evidence="2" id="KW-1185">Reference proteome</keyword>
<dbReference type="Gene3D" id="3.40.50.150">
    <property type="entry name" value="Vaccinia Virus protein VP39"/>
    <property type="match status" value="1"/>
</dbReference>
<dbReference type="InterPro" id="IPR029063">
    <property type="entry name" value="SAM-dependent_MTases_sf"/>
</dbReference>
<evidence type="ECO:0000313" key="2">
    <source>
        <dbReference type="Proteomes" id="UP001179181"/>
    </source>
</evidence>
<dbReference type="CDD" id="cd02440">
    <property type="entry name" value="AdoMet_MTases"/>
    <property type="match status" value="1"/>
</dbReference>
<name>A0ABX0UWG5_9BACT</name>
<protein>
    <submittedName>
        <fullName evidence="1">2-polyprenyl-3-methyl-5-hydroxy-6-metoxy-1, 4-benzoquinol methylase</fullName>
    </submittedName>
</protein>
<dbReference type="GO" id="GO:0008168">
    <property type="term" value="F:methyltransferase activity"/>
    <property type="evidence" value="ECO:0007669"/>
    <property type="project" value="UniProtKB-KW"/>
</dbReference>
<accession>A0ABX0UWG5</accession>
<proteinExistence type="predicted"/>
<dbReference type="PANTHER" id="PTHR43861">
    <property type="entry name" value="TRANS-ACONITATE 2-METHYLTRANSFERASE-RELATED"/>
    <property type="match status" value="1"/>
</dbReference>
<reference evidence="1 2" key="1">
    <citation type="submission" date="2020-03" db="EMBL/GenBank/DDBJ databases">
        <title>Genomic Encyclopedia of Type Strains, Phase IV (KMG-IV): sequencing the most valuable type-strain genomes for metagenomic binning, comparative biology and taxonomic classification.</title>
        <authorList>
            <person name="Goeker M."/>
        </authorList>
    </citation>
    <scope>NUCLEOTIDE SEQUENCE [LARGE SCALE GENOMIC DNA]</scope>
    <source>
        <strain evidence="1 2">DSM 102865</strain>
    </source>
</reference>
<dbReference type="GO" id="GO:0032259">
    <property type="term" value="P:methylation"/>
    <property type="evidence" value="ECO:0007669"/>
    <property type="project" value="UniProtKB-KW"/>
</dbReference>
<comment type="caution">
    <text evidence="1">The sequence shown here is derived from an EMBL/GenBank/DDBJ whole genome shotgun (WGS) entry which is preliminary data.</text>
</comment>
<gene>
    <name evidence="1" type="ORF">FHS68_005363</name>
</gene>
<keyword evidence="1" id="KW-0489">Methyltransferase</keyword>
<dbReference type="PANTHER" id="PTHR43861:SF6">
    <property type="entry name" value="METHYLTRANSFERASE TYPE 11"/>
    <property type="match status" value="1"/>
</dbReference>
<dbReference type="EMBL" id="JAASQJ010000009">
    <property type="protein sequence ID" value="NIJ56165.1"/>
    <property type="molecule type" value="Genomic_DNA"/>
</dbReference>
<evidence type="ECO:0000313" key="1">
    <source>
        <dbReference type="EMBL" id="NIJ56165.1"/>
    </source>
</evidence>